<dbReference type="InterPro" id="IPR004299">
    <property type="entry name" value="MBOAT_fam"/>
</dbReference>
<dbReference type="PIRSF" id="PIRSF016636">
    <property type="entry name" value="AlgI_DltB"/>
    <property type="match status" value="1"/>
</dbReference>
<protein>
    <submittedName>
        <fullName evidence="11">Membrane-bound O-acyltransferase family protein</fullName>
    </submittedName>
</protein>
<comment type="similarity">
    <text evidence="2 9">Belongs to the membrane-bound acyltransferase family.</text>
</comment>
<feature type="transmembrane region" description="Helical" evidence="10">
    <location>
        <begin position="409"/>
        <end position="427"/>
    </location>
</feature>
<dbReference type="GO" id="GO:0042121">
    <property type="term" value="P:alginic acid biosynthetic process"/>
    <property type="evidence" value="ECO:0007669"/>
    <property type="project" value="InterPro"/>
</dbReference>
<keyword evidence="8 9" id="KW-0012">Acyltransferase</keyword>
<evidence type="ECO:0000256" key="4">
    <source>
        <dbReference type="ARBA" id="ARBA00022679"/>
    </source>
</evidence>
<evidence type="ECO:0000256" key="10">
    <source>
        <dbReference type="SAM" id="Phobius"/>
    </source>
</evidence>
<evidence type="ECO:0000256" key="8">
    <source>
        <dbReference type="ARBA" id="ARBA00023315"/>
    </source>
</evidence>
<evidence type="ECO:0000256" key="6">
    <source>
        <dbReference type="ARBA" id="ARBA00022989"/>
    </source>
</evidence>
<keyword evidence="5 10" id="KW-0812">Transmembrane</keyword>
<evidence type="ECO:0000256" key="5">
    <source>
        <dbReference type="ARBA" id="ARBA00022692"/>
    </source>
</evidence>
<dbReference type="Proteomes" id="UP000238442">
    <property type="component" value="Chromosome"/>
</dbReference>
<reference evidence="11 12" key="1">
    <citation type="submission" date="2018-02" db="EMBL/GenBank/DDBJ databases">
        <title>Genomic analysis of the strain RR4-38 isolated from a seawater recirculating aquaculture system.</title>
        <authorList>
            <person name="Kim Y.-S."/>
            <person name="Jang Y.H."/>
            <person name="Kim K.-H."/>
        </authorList>
    </citation>
    <scope>NUCLEOTIDE SEQUENCE [LARGE SCALE GENOMIC DNA]</scope>
    <source>
        <strain evidence="11 12">RR4-38</strain>
    </source>
</reference>
<gene>
    <name evidence="11" type="ORF">C5O00_11880</name>
</gene>
<dbReference type="Pfam" id="PF03062">
    <property type="entry name" value="MBOAT"/>
    <property type="match status" value="1"/>
</dbReference>
<feature type="transmembrane region" description="Helical" evidence="10">
    <location>
        <begin position="51"/>
        <end position="71"/>
    </location>
</feature>
<name>A0A2S0HYT3_9FLAO</name>
<sequence>MLFNSLDFGVFLVIVFSMYWIIGSKRRVSQNILILVASYLFYGLWDWRFLSLLIGSSLIDFIAARYIAAASKKGVRRFWLFFSLFWNLGILFTFKYLNFFLDGFHSLFSTNLLPGEFSIWNVIIPVGLSFYTFQTMSYSIDVYRNKCTPTRNLLNFLCYVSFFPQLVAGPIERSSFLLPQFEKQRHFDITEAKEGLRQILWGLFKKILVADKLGIAVTMVFDNPEGYGFISLCYAAILFSFQVYCDFSGYTDIAIGTARLFGFKLHINFRLPYLAKSMTQFWQRWHITLTKWFTDYVYLPIVKRNKKITTWARISALLITMTLVGLWHGANWTFVCFGVFNGLLLAMERIPLGRSKKTLARMLPAQPRWLSLIYFFSLTSISSIFFRAVNIDDAWLILKRIFTLAKDPQLSLLIGVKIVFLILMIGAELATRRKEFPLQNLNAHLPRWMRWTLYYIMIVLLIRFYEPLKTFIYFQF</sequence>
<dbReference type="AlphaFoldDB" id="A0A2S0HYT3"/>
<keyword evidence="4 9" id="KW-0808">Transferase</keyword>
<feature type="transmembrane region" description="Helical" evidence="10">
    <location>
        <begin position="448"/>
        <end position="465"/>
    </location>
</feature>
<feature type="transmembrane region" description="Helical" evidence="10">
    <location>
        <begin position="332"/>
        <end position="348"/>
    </location>
</feature>
<keyword evidence="6 10" id="KW-1133">Transmembrane helix</keyword>
<dbReference type="PANTHER" id="PTHR13285:SF23">
    <property type="entry name" value="TEICHOIC ACID D-ALANYLTRANSFERASE"/>
    <property type="match status" value="1"/>
</dbReference>
<evidence type="ECO:0000256" key="2">
    <source>
        <dbReference type="ARBA" id="ARBA00010323"/>
    </source>
</evidence>
<feature type="transmembrane region" description="Helical" evidence="10">
    <location>
        <begin position="78"/>
        <end position="97"/>
    </location>
</feature>
<keyword evidence="12" id="KW-1185">Reference proteome</keyword>
<dbReference type="EMBL" id="CP027062">
    <property type="protein sequence ID" value="AVI51829.1"/>
    <property type="molecule type" value="Genomic_DNA"/>
</dbReference>
<keyword evidence="7 9" id="KW-0472">Membrane</keyword>
<feature type="transmembrane region" description="Helical" evidence="10">
    <location>
        <begin position="369"/>
        <end position="389"/>
    </location>
</feature>
<evidence type="ECO:0000256" key="3">
    <source>
        <dbReference type="ARBA" id="ARBA00022475"/>
    </source>
</evidence>
<dbReference type="GO" id="GO:0005886">
    <property type="term" value="C:plasma membrane"/>
    <property type="evidence" value="ECO:0007669"/>
    <property type="project" value="UniProtKB-SubCell"/>
</dbReference>
<comment type="subcellular location">
    <subcellularLocation>
        <location evidence="1">Cell membrane</location>
        <topology evidence="1">Multi-pass membrane protein</topology>
    </subcellularLocation>
</comment>
<evidence type="ECO:0000256" key="1">
    <source>
        <dbReference type="ARBA" id="ARBA00004651"/>
    </source>
</evidence>
<dbReference type="InterPro" id="IPR028362">
    <property type="entry name" value="AlgI"/>
</dbReference>
<feature type="transmembrane region" description="Helical" evidence="10">
    <location>
        <begin position="153"/>
        <end position="171"/>
    </location>
</feature>
<feature type="transmembrane region" description="Helical" evidence="10">
    <location>
        <begin position="6"/>
        <end position="22"/>
    </location>
</feature>
<dbReference type="InterPro" id="IPR024194">
    <property type="entry name" value="Ac/AlaTfrase_AlgI/DltB"/>
</dbReference>
<evidence type="ECO:0000256" key="9">
    <source>
        <dbReference type="PIRNR" id="PIRNR016636"/>
    </source>
</evidence>
<evidence type="ECO:0000313" key="11">
    <source>
        <dbReference type="EMBL" id="AVI51829.1"/>
    </source>
</evidence>
<keyword evidence="3 9" id="KW-1003">Cell membrane</keyword>
<proteinExistence type="inferred from homology"/>
<accession>A0A2S0HYT3</accession>
<dbReference type="PANTHER" id="PTHR13285">
    <property type="entry name" value="ACYLTRANSFERASE"/>
    <property type="match status" value="1"/>
</dbReference>
<dbReference type="RefSeq" id="WP_105217069.1">
    <property type="nucleotide sequence ID" value="NZ_CP027062.1"/>
</dbReference>
<organism evidence="11 12">
    <name type="scientific">Pukyongia salina</name>
    <dbReference type="NCBI Taxonomy" id="2094025"/>
    <lineage>
        <taxon>Bacteria</taxon>
        <taxon>Pseudomonadati</taxon>
        <taxon>Bacteroidota</taxon>
        <taxon>Flavobacteriia</taxon>
        <taxon>Flavobacteriales</taxon>
        <taxon>Flavobacteriaceae</taxon>
        <taxon>Pukyongia</taxon>
    </lineage>
</organism>
<dbReference type="GO" id="GO:0016746">
    <property type="term" value="F:acyltransferase activity"/>
    <property type="evidence" value="ECO:0007669"/>
    <property type="project" value="UniProtKB-KW"/>
</dbReference>
<dbReference type="OrthoDB" id="9805788at2"/>
<dbReference type="PIRSF" id="PIRSF500217">
    <property type="entry name" value="AlgI"/>
    <property type="match status" value="1"/>
</dbReference>
<dbReference type="InterPro" id="IPR051085">
    <property type="entry name" value="MB_O-acyltransferase"/>
</dbReference>
<evidence type="ECO:0000313" key="12">
    <source>
        <dbReference type="Proteomes" id="UP000238442"/>
    </source>
</evidence>
<evidence type="ECO:0000256" key="7">
    <source>
        <dbReference type="ARBA" id="ARBA00023136"/>
    </source>
</evidence>
<feature type="transmembrane region" description="Helical" evidence="10">
    <location>
        <begin position="117"/>
        <end position="133"/>
    </location>
</feature>
<dbReference type="KEGG" id="aue:C5O00_11880"/>